<keyword evidence="1" id="KW-0175">Coiled coil</keyword>
<keyword evidence="4" id="KW-1185">Reference proteome</keyword>
<protein>
    <submittedName>
        <fullName evidence="3">Uncharacterized protein</fullName>
    </submittedName>
</protein>
<feature type="coiled-coil region" evidence="1">
    <location>
        <begin position="288"/>
        <end position="322"/>
    </location>
</feature>
<gene>
    <name evidence="3" type="ORF">GCM10022271_22580</name>
</gene>
<reference evidence="4" key="1">
    <citation type="journal article" date="2019" name="Int. J. Syst. Evol. Microbiol.">
        <title>The Global Catalogue of Microorganisms (GCM) 10K type strain sequencing project: providing services to taxonomists for standard genome sequencing and annotation.</title>
        <authorList>
            <consortium name="The Broad Institute Genomics Platform"/>
            <consortium name="The Broad Institute Genome Sequencing Center for Infectious Disease"/>
            <person name="Wu L."/>
            <person name="Ma J."/>
        </authorList>
    </citation>
    <scope>NUCLEOTIDE SEQUENCE [LARGE SCALE GENOMIC DNA]</scope>
    <source>
        <strain evidence="4">JCM 17525</strain>
    </source>
</reference>
<dbReference type="EMBL" id="BAABBI010000003">
    <property type="protein sequence ID" value="GAA3789638.1"/>
    <property type="molecule type" value="Genomic_DNA"/>
</dbReference>
<evidence type="ECO:0000313" key="3">
    <source>
        <dbReference type="EMBL" id="GAA3789638.1"/>
    </source>
</evidence>
<evidence type="ECO:0000256" key="2">
    <source>
        <dbReference type="SAM" id="SignalP"/>
    </source>
</evidence>
<evidence type="ECO:0000313" key="4">
    <source>
        <dbReference type="Proteomes" id="UP001501456"/>
    </source>
</evidence>
<organism evidence="3 4">
    <name type="scientific">Corallibacter vietnamensis</name>
    <dbReference type="NCBI Taxonomy" id="904130"/>
    <lineage>
        <taxon>Bacteria</taxon>
        <taxon>Pseudomonadati</taxon>
        <taxon>Bacteroidota</taxon>
        <taxon>Flavobacteriia</taxon>
        <taxon>Flavobacteriales</taxon>
        <taxon>Flavobacteriaceae</taxon>
        <taxon>Corallibacter</taxon>
    </lineage>
</organism>
<accession>A0ABP7HDT0</accession>
<proteinExistence type="predicted"/>
<dbReference type="Proteomes" id="UP001501456">
    <property type="component" value="Unassembled WGS sequence"/>
</dbReference>
<sequence>MTKIIKSCIYMFLFTCIATTYSQSFSNANEYLDFVGGEQQEITKNMWKYTKALAHSKSDRSINNKRKSLIKTVENAISKIEKANSYDGDEYKNQVLNHLRLNESLLKQDYAKIVDMKEVANQSYDLMEAYMIAQEMADKKMQESQVEYEKNFYAFAAKHNINIIENETDLGKKMQISNKVFKHYNKMYLVYFKVYINEVYLMDALKKNDVSAIQQNANALNQSANEGLEILKSIETYNNDSSIIEATKKTFDFFIEESENNIPKMVDFLILNEDFTTIKNTLEKTPERKRTKEQIDTYNKKVKELNKGVKDYNKINQDLNTKRQNVINSLNATNDNFLAKHIPND</sequence>
<dbReference type="RefSeq" id="WP_344730669.1">
    <property type="nucleotide sequence ID" value="NZ_BAABBI010000003.1"/>
</dbReference>
<feature type="signal peptide" evidence="2">
    <location>
        <begin position="1"/>
        <end position="22"/>
    </location>
</feature>
<name>A0ABP7HDT0_9FLAO</name>
<keyword evidence="2" id="KW-0732">Signal</keyword>
<feature type="chain" id="PRO_5047006386" evidence="2">
    <location>
        <begin position="23"/>
        <end position="345"/>
    </location>
</feature>
<comment type="caution">
    <text evidence="3">The sequence shown here is derived from an EMBL/GenBank/DDBJ whole genome shotgun (WGS) entry which is preliminary data.</text>
</comment>
<evidence type="ECO:0000256" key="1">
    <source>
        <dbReference type="SAM" id="Coils"/>
    </source>
</evidence>